<dbReference type="GeneID" id="63836169"/>
<accession>A0A9P4XY31</accession>
<evidence type="ECO:0000256" key="1">
    <source>
        <dbReference type="ARBA" id="ARBA00023002"/>
    </source>
</evidence>
<dbReference type="AlphaFoldDB" id="A0A9P4XY31"/>
<dbReference type="GO" id="GO:0004497">
    <property type="term" value="F:monooxygenase activity"/>
    <property type="evidence" value="ECO:0007669"/>
    <property type="project" value="UniProtKB-KW"/>
</dbReference>
<evidence type="ECO:0000313" key="6">
    <source>
        <dbReference type="Proteomes" id="UP000803844"/>
    </source>
</evidence>
<dbReference type="Proteomes" id="UP000803844">
    <property type="component" value="Unassembled WGS sequence"/>
</dbReference>
<proteinExistence type="inferred from homology"/>
<name>A0A9P4XY31_CRYP1</name>
<feature type="domain" description="NAD(P)-binding" evidence="4">
    <location>
        <begin position="8"/>
        <end position="211"/>
    </location>
</feature>
<evidence type="ECO:0000313" key="5">
    <source>
        <dbReference type="EMBL" id="KAF3763001.1"/>
    </source>
</evidence>
<dbReference type="Pfam" id="PF13460">
    <property type="entry name" value="NAD_binding_10"/>
    <property type="match status" value="1"/>
</dbReference>
<comment type="caution">
    <text evidence="5">The sequence shown here is derived from an EMBL/GenBank/DDBJ whole genome shotgun (WGS) entry which is preliminary data.</text>
</comment>
<dbReference type="SUPFAM" id="SSF51735">
    <property type="entry name" value="NAD(P)-binding Rossmann-fold domains"/>
    <property type="match status" value="1"/>
</dbReference>
<keyword evidence="1" id="KW-0560">Oxidoreductase</keyword>
<dbReference type="PANTHER" id="PTHR15020">
    <property type="entry name" value="FLAVIN REDUCTASE-RELATED"/>
    <property type="match status" value="1"/>
</dbReference>
<dbReference type="Gene3D" id="3.40.50.720">
    <property type="entry name" value="NAD(P)-binding Rossmann-like Domain"/>
    <property type="match status" value="1"/>
</dbReference>
<dbReference type="OrthoDB" id="10254221at2759"/>
<sequence>MSTYAILGATGNCGKALVQNLLQSPSNTIHAYCRNRTKLYNVLPEVIDSKQVKIFDGSVHDVSLIADCIRGTQAVFLVVTCNDNLPGCSLAQDTARIVVEALHRLRAEEGITNFKVPKLVLLSSATIDDHLAHDMPWWFRPVMLKAASFVYDDLRVAETFLRQQSDWLQTIFIKPGGLAVDVAQGHELSFDDEESFISYLDLSAGMIEAVRDESGKYVGRNVGVVHKVRGTSAKFPKGTPMVIITGLLRHYFPWLHRYLPMYG</sequence>
<organism evidence="5 6">
    <name type="scientific">Cryphonectria parasitica (strain ATCC 38755 / EP155)</name>
    <dbReference type="NCBI Taxonomy" id="660469"/>
    <lineage>
        <taxon>Eukaryota</taxon>
        <taxon>Fungi</taxon>
        <taxon>Dikarya</taxon>
        <taxon>Ascomycota</taxon>
        <taxon>Pezizomycotina</taxon>
        <taxon>Sordariomycetes</taxon>
        <taxon>Sordariomycetidae</taxon>
        <taxon>Diaporthales</taxon>
        <taxon>Cryphonectriaceae</taxon>
        <taxon>Cryphonectria-Endothia species complex</taxon>
        <taxon>Cryphonectria</taxon>
    </lineage>
</organism>
<dbReference type="InterPro" id="IPR016040">
    <property type="entry name" value="NAD(P)-bd_dom"/>
</dbReference>
<dbReference type="InterPro" id="IPR036291">
    <property type="entry name" value="NAD(P)-bd_dom_sf"/>
</dbReference>
<gene>
    <name evidence="5" type="ORF">M406DRAFT_292619</name>
</gene>
<dbReference type="EMBL" id="MU032349">
    <property type="protein sequence ID" value="KAF3763001.1"/>
    <property type="molecule type" value="Genomic_DNA"/>
</dbReference>
<dbReference type="RefSeq" id="XP_040773980.1">
    <property type="nucleotide sequence ID" value="XM_040919040.1"/>
</dbReference>
<keyword evidence="6" id="KW-1185">Reference proteome</keyword>
<keyword evidence="2" id="KW-0503">Monooxygenase</keyword>
<evidence type="ECO:0000256" key="2">
    <source>
        <dbReference type="ARBA" id="ARBA00023033"/>
    </source>
</evidence>
<protein>
    <submittedName>
        <fullName evidence="5">NAD-dependent epimerase/dehydratase</fullName>
    </submittedName>
</protein>
<evidence type="ECO:0000259" key="4">
    <source>
        <dbReference type="Pfam" id="PF13460"/>
    </source>
</evidence>
<evidence type="ECO:0000256" key="3">
    <source>
        <dbReference type="ARBA" id="ARBA00038376"/>
    </source>
</evidence>
<reference evidence="5" key="1">
    <citation type="journal article" date="2020" name="Phytopathology">
        <title>Genome sequence of the chestnut blight fungus Cryphonectria parasitica EP155: A fundamental resource for an archetypical invasive plant pathogen.</title>
        <authorList>
            <person name="Crouch J.A."/>
            <person name="Dawe A."/>
            <person name="Aerts A."/>
            <person name="Barry K."/>
            <person name="Churchill A.C.L."/>
            <person name="Grimwood J."/>
            <person name="Hillman B."/>
            <person name="Milgroom M.G."/>
            <person name="Pangilinan J."/>
            <person name="Smith M."/>
            <person name="Salamov A."/>
            <person name="Schmutz J."/>
            <person name="Yadav J."/>
            <person name="Grigoriev I.V."/>
            <person name="Nuss D."/>
        </authorList>
    </citation>
    <scope>NUCLEOTIDE SEQUENCE</scope>
    <source>
        <strain evidence="5">EP155</strain>
    </source>
</reference>
<comment type="similarity">
    <text evidence="3">Belongs to the avfA family.</text>
</comment>
<dbReference type="PANTHER" id="PTHR15020:SF37">
    <property type="entry name" value="OXIDOREDUCTASE MDPK"/>
    <property type="match status" value="1"/>
</dbReference>